<reference evidence="2 3" key="1">
    <citation type="submission" date="2018-11" db="EMBL/GenBank/DDBJ databases">
        <title>Sequencing the genomes of 1000 actinobacteria strains.</title>
        <authorList>
            <person name="Klenk H.-P."/>
        </authorList>
    </citation>
    <scope>NUCLEOTIDE SEQUENCE [LARGE SCALE GENOMIC DNA]</scope>
    <source>
        <strain evidence="2 3">DSM 44781</strain>
    </source>
</reference>
<feature type="chain" id="PRO_5018178048" description="Small secreted protein" evidence="1">
    <location>
        <begin position="36"/>
        <end position="152"/>
    </location>
</feature>
<protein>
    <recommendedName>
        <fullName evidence="4">Small secreted protein</fullName>
    </recommendedName>
</protein>
<accession>A0A3N4SAQ0</accession>
<evidence type="ECO:0008006" key="4">
    <source>
        <dbReference type="Google" id="ProtNLM"/>
    </source>
</evidence>
<keyword evidence="1" id="KW-0732">Signal</keyword>
<evidence type="ECO:0000256" key="1">
    <source>
        <dbReference type="SAM" id="SignalP"/>
    </source>
</evidence>
<name>A0A3N4SAQ0_9ACTN</name>
<dbReference type="AlphaFoldDB" id="A0A3N4SAQ0"/>
<dbReference type="Proteomes" id="UP000266906">
    <property type="component" value="Unassembled WGS sequence"/>
</dbReference>
<feature type="signal peptide" evidence="1">
    <location>
        <begin position="1"/>
        <end position="35"/>
    </location>
</feature>
<dbReference type="PROSITE" id="PS51257">
    <property type="entry name" value="PROKAR_LIPOPROTEIN"/>
    <property type="match status" value="1"/>
</dbReference>
<dbReference type="EMBL" id="RKQG01000001">
    <property type="protein sequence ID" value="RPE33464.1"/>
    <property type="molecule type" value="Genomic_DNA"/>
</dbReference>
<sequence length="152" mass="15292">MMTIRTVGRGMSGLIIAAAALLGAAGCSSPSPADAKSTPAPAVTIAGAGARTGAGGPCQATMDHITDAGKKITADAKDRTKATADLQEISDRFASDAEQIKNPEGKAAAKQLSTVYRQLADSAKNNQSPDMKTMPSQVQSAVTALSTCAAAE</sequence>
<proteinExistence type="predicted"/>
<evidence type="ECO:0000313" key="2">
    <source>
        <dbReference type="EMBL" id="RPE33464.1"/>
    </source>
</evidence>
<organism evidence="2 3">
    <name type="scientific">Kitasatospora cineracea</name>
    <dbReference type="NCBI Taxonomy" id="88074"/>
    <lineage>
        <taxon>Bacteria</taxon>
        <taxon>Bacillati</taxon>
        <taxon>Actinomycetota</taxon>
        <taxon>Actinomycetes</taxon>
        <taxon>Kitasatosporales</taxon>
        <taxon>Streptomycetaceae</taxon>
        <taxon>Kitasatospora</taxon>
    </lineage>
</organism>
<evidence type="ECO:0000313" key="3">
    <source>
        <dbReference type="Proteomes" id="UP000266906"/>
    </source>
</evidence>
<keyword evidence="3" id="KW-1185">Reference proteome</keyword>
<gene>
    <name evidence="2" type="ORF">EDD38_1754</name>
</gene>
<comment type="caution">
    <text evidence="2">The sequence shown here is derived from an EMBL/GenBank/DDBJ whole genome shotgun (WGS) entry which is preliminary data.</text>
</comment>